<reference evidence="3" key="1">
    <citation type="journal article" date="2014" name="Int. J. Syst. Evol. Microbiol.">
        <title>Complete genome sequence of Corynebacterium casei LMG S-19264T (=DSM 44701T), isolated from a smear-ripened cheese.</title>
        <authorList>
            <consortium name="US DOE Joint Genome Institute (JGI-PGF)"/>
            <person name="Walter F."/>
            <person name="Albersmeier A."/>
            <person name="Kalinowski J."/>
            <person name="Ruckert C."/>
        </authorList>
    </citation>
    <scope>NUCLEOTIDE SEQUENCE</scope>
    <source>
        <strain evidence="3">CCM 7897</strain>
    </source>
</reference>
<dbReference type="Proteomes" id="UP000606044">
    <property type="component" value="Unassembled WGS sequence"/>
</dbReference>
<evidence type="ECO:0000256" key="1">
    <source>
        <dbReference type="SAM" id="MobiDB-lite"/>
    </source>
</evidence>
<dbReference type="EMBL" id="BMCT01000005">
    <property type="protein sequence ID" value="GGF74267.1"/>
    <property type="molecule type" value="Genomic_DNA"/>
</dbReference>
<dbReference type="AlphaFoldDB" id="A0A917C6E6"/>
<accession>A0A917C6E6</accession>
<evidence type="ECO:0000313" key="4">
    <source>
        <dbReference type="Proteomes" id="UP000606044"/>
    </source>
</evidence>
<evidence type="ECO:0000313" key="3">
    <source>
        <dbReference type="EMBL" id="GGF74267.1"/>
    </source>
</evidence>
<comment type="caution">
    <text evidence="3">The sequence shown here is derived from an EMBL/GenBank/DDBJ whole genome shotgun (WGS) entry which is preliminary data.</text>
</comment>
<reference evidence="3" key="2">
    <citation type="submission" date="2020-09" db="EMBL/GenBank/DDBJ databases">
        <authorList>
            <person name="Sun Q."/>
            <person name="Sedlacek I."/>
        </authorList>
    </citation>
    <scope>NUCLEOTIDE SEQUENCE</scope>
    <source>
        <strain evidence="3">CCM 7897</strain>
    </source>
</reference>
<name>A0A917C6E6_9HYPH</name>
<feature type="region of interest" description="Disordered" evidence="1">
    <location>
        <begin position="35"/>
        <end position="56"/>
    </location>
</feature>
<keyword evidence="2" id="KW-1133">Transmembrane helix</keyword>
<sequence>MSGWDWFPYIFFPFKIIVLGVGMFFAVKWHYDQGKKQKSEAGGPQAPAERTVDASK</sequence>
<organism evidence="3 4">
    <name type="scientific">Azorhizobium oxalatiphilum</name>
    <dbReference type="NCBI Taxonomy" id="980631"/>
    <lineage>
        <taxon>Bacteria</taxon>
        <taxon>Pseudomonadati</taxon>
        <taxon>Pseudomonadota</taxon>
        <taxon>Alphaproteobacteria</taxon>
        <taxon>Hyphomicrobiales</taxon>
        <taxon>Xanthobacteraceae</taxon>
        <taxon>Azorhizobium</taxon>
    </lineage>
</organism>
<protein>
    <submittedName>
        <fullName evidence="3">Uncharacterized protein</fullName>
    </submittedName>
</protein>
<dbReference type="RefSeq" id="WP_188581371.1">
    <property type="nucleotide sequence ID" value="NZ_BMCT01000005.1"/>
</dbReference>
<evidence type="ECO:0000256" key="2">
    <source>
        <dbReference type="SAM" id="Phobius"/>
    </source>
</evidence>
<keyword evidence="2" id="KW-0472">Membrane</keyword>
<proteinExistence type="predicted"/>
<gene>
    <name evidence="3" type="ORF">GCM10007301_37600</name>
</gene>
<keyword evidence="4" id="KW-1185">Reference proteome</keyword>
<keyword evidence="2" id="KW-0812">Transmembrane</keyword>
<feature type="transmembrane region" description="Helical" evidence="2">
    <location>
        <begin position="6"/>
        <end position="27"/>
    </location>
</feature>